<feature type="compositionally biased region" description="Polar residues" evidence="1">
    <location>
        <begin position="273"/>
        <end position="296"/>
    </location>
</feature>
<feature type="compositionally biased region" description="Polar residues" evidence="1">
    <location>
        <begin position="466"/>
        <end position="476"/>
    </location>
</feature>
<feature type="compositionally biased region" description="Polar residues" evidence="1">
    <location>
        <begin position="494"/>
        <end position="506"/>
    </location>
</feature>
<feature type="region of interest" description="Disordered" evidence="1">
    <location>
        <begin position="146"/>
        <end position="306"/>
    </location>
</feature>
<feature type="compositionally biased region" description="Basic and acidic residues" evidence="1">
    <location>
        <begin position="418"/>
        <end position="429"/>
    </location>
</feature>
<dbReference type="PANTHER" id="PTHR34194">
    <property type="entry name" value="F14J8.16 PROTEIN"/>
    <property type="match status" value="1"/>
</dbReference>
<feature type="compositionally biased region" description="Polar residues" evidence="1">
    <location>
        <begin position="157"/>
        <end position="176"/>
    </location>
</feature>
<organism evidence="2 3">
    <name type="scientific">Vigna mungo</name>
    <name type="common">Black gram</name>
    <name type="synonym">Phaseolus mungo</name>
    <dbReference type="NCBI Taxonomy" id="3915"/>
    <lineage>
        <taxon>Eukaryota</taxon>
        <taxon>Viridiplantae</taxon>
        <taxon>Streptophyta</taxon>
        <taxon>Embryophyta</taxon>
        <taxon>Tracheophyta</taxon>
        <taxon>Spermatophyta</taxon>
        <taxon>Magnoliopsida</taxon>
        <taxon>eudicotyledons</taxon>
        <taxon>Gunneridae</taxon>
        <taxon>Pentapetalae</taxon>
        <taxon>rosids</taxon>
        <taxon>fabids</taxon>
        <taxon>Fabales</taxon>
        <taxon>Fabaceae</taxon>
        <taxon>Papilionoideae</taxon>
        <taxon>50 kb inversion clade</taxon>
        <taxon>NPAAA clade</taxon>
        <taxon>indigoferoid/millettioid clade</taxon>
        <taxon>Phaseoleae</taxon>
        <taxon>Vigna</taxon>
    </lineage>
</organism>
<evidence type="ECO:0000313" key="3">
    <source>
        <dbReference type="Proteomes" id="UP001374535"/>
    </source>
</evidence>
<sequence>MKMKPAKVTIDLDDYESSDNQIVPDSGDFRLERRWKRRELSNTREKHNHHDGSTRSTINNCGHVSILSLQEGHMSEDEPDDDYKLFLLTYNYEDIDVVSDDNADDSDNDINIGYNSIHYDSQCMMFLEEERFHNHPKLNTWMMKGSKQRYETRKNGNKGSNSVRKQLSDPIKSQLNLEAKRRLSKKRPREDVSVVTGNHCYTEMKGSKQSYETENPAYKGSDSVPKQTSRSLKSCQNLEAKRGHSKKRPHEDVCGVPQNSCDNEMMKGRKQSCESGKGSNSVRKQTRVTRTSQQNLKARRGLSKKKPYEDVSVVPENNCYSNTELDVVDDDYQTFLNSLIEDYVPSELLRKSSSVMGNSQVSDHVQSEADEDYLRYLNSLSIDDEVECMPERNTSKADMPEKNTLMTDMPKRNTTKTDMPERNTTKTDMPETNTLKTDMTQRNTIKTDMPKRNTTKTDMPEKNTLKTDMTQRNTIKTDMPKRNTTKTDMPGKNTLKTDMPQRNTIKTDMPKRNTLETDMPKWNTTETSKTDMPTRNTTKIDMPEKNTSKRDMPKRKTLETGMPKWNTTKTDMGVRKTLKSGMLDRNTFKTDMPERNALHAHMPERNISNTVNVHDGSNSSEPDVILLEPDQIQENIPFVSSKTYDSSWFGTEVNLKHMPERNISNTVNVDGDSNSSEPDVILLEPDQIQENTPFVSSKTYDSSWFGTGANLKDNWQLSAYHHSQFRKRLMNDLQRPFDKEEYDRLFLEVRQKRKTERHIETRQGVVKAYCTQGVNKSYLELYPGRSSILSTWLTFWKILFNL</sequence>
<evidence type="ECO:0000313" key="2">
    <source>
        <dbReference type="EMBL" id="WVY89665.1"/>
    </source>
</evidence>
<feature type="compositionally biased region" description="Polar residues" evidence="1">
    <location>
        <begin position="224"/>
        <end position="237"/>
    </location>
</feature>
<feature type="compositionally biased region" description="Basic and acidic residues" evidence="1">
    <location>
        <begin position="541"/>
        <end position="558"/>
    </location>
</feature>
<feature type="compositionally biased region" description="Polar residues" evidence="1">
    <location>
        <begin position="522"/>
        <end position="539"/>
    </location>
</feature>
<dbReference type="EMBL" id="CP144690">
    <property type="protein sequence ID" value="WVY89665.1"/>
    <property type="molecule type" value="Genomic_DNA"/>
</dbReference>
<feature type="region of interest" description="Disordered" evidence="1">
    <location>
        <begin position="448"/>
        <end position="568"/>
    </location>
</feature>
<dbReference type="PANTHER" id="PTHR34194:SF27">
    <property type="match status" value="1"/>
</dbReference>
<feature type="compositionally biased region" description="Basic and acidic residues" evidence="1">
    <location>
        <begin position="508"/>
        <end position="519"/>
    </location>
</feature>
<reference evidence="2 3" key="1">
    <citation type="journal article" date="2023" name="Life. Sci Alliance">
        <title>Evolutionary insights into 3D genome organization and epigenetic landscape of Vigna mungo.</title>
        <authorList>
            <person name="Junaid A."/>
            <person name="Singh B."/>
            <person name="Bhatia S."/>
        </authorList>
    </citation>
    <scope>NUCLEOTIDE SEQUENCE [LARGE SCALE GENOMIC DNA]</scope>
    <source>
        <strain evidence="2">Urdbean</strain>
    </source>
</reference>
<dbReference type="Proteomes" id="UP001374535">
    <property type="component" value="Chromosome 11"/>
</dbReference>
<feature type="region of interest" description="Disordered" evidence="1">
    <location>
        <begin position="394"/>
        <end position="432"/>
    </location>
</feature>
<keyword evidence="3" id="KW-1185">Reference proteome</keyword>
<evidence type="ECO:0000256" key="1">
    <source>
        <dbReference type="SAM" id="MobiDB-lite"/>
    </source>
</evidence>
<proteinExistence type="predicted"/>
<gene>
    <name evidence="2" type="ORF">V8G54_035179</name>
</gene>
<dbReference type="AlphaFoldDB" id="A0AAQ3RFF7"/>
<accession>A0AAQ3RFF7</accession>
<name>A0AAQ3RFF7_VIGMU</name>
<protein>
    <submittedName>
        <fullName evidence="2">Uncharacterized protein</fullName>
    </submittedName>
</protein>